<dbReference type="GO" id="GO:0004553">
    <property type="term" value="F:hydrolase activity, hydrolyzing O-glycosyl compounds"/>
    <property type="evidence" value="ECO:0007669"/>
    <property type="project" value="InterPro"/>
</dbReference>
<dbReference type="HOGENOM" id="CLU_061127_0_0_5"/>
<keyword evidence="3" id="KW-1185">Reference proteome</keyword>
<dbReference type="EMBL" id="CP002623">
    <property type="protein sequence ID" value="AEI96311.1"/>
    <property type="molecule type" value="Genomic_DNA"/>
</dbReference>
<organism evidence="2 3">
    <name type="scientific">Roseobacter litoralis (strain ATCC 49566 / DSM 6996 / JCM 21268 / NBRC 15278 / OCh 149)</name>
    <dbReference type="NCBI Taxonomy" id="391595"/>
    <lineage>
        <taxon>Bacteria</taxon>
        <taxon>Pseudomonadati</taxon>
        <taxon>Pseudomonadota</taxon>
        <taxon>Alphaproteobacteria</taxon>
        <taxon>Rhodobacterales</taxon>
        <taxon>Roseobacteraceae</taxon>
        <taxon>Roseobacter</taxon>
    </lineage>
</organism>
<dbReference type="AlphaFoldDB" id="F7ZJ66"/>
<dbReference type="KEGG" id="rli:RLO149_c044240"/>
<gene>
    <name evidence="2" type="ordered locus">RLO149_c044240</name>
</gene>
<dbReference type="InterPro" id="IPR003331">
    <property type="entry name" value="UDP_GlcNAc_Epimerase_2_dom"/>
</dbReference>
<accession>F7ZJ66</accession>
<dbReference type="Pfam" id="PF02350">
    <property type="entry name" value="Epimerase_2"/>
    <property type="match status" value="1"/>
</dbReference>
<dbReference type="STRING" id="391595.RLO149_c044240"/>
<dbReference type="PANTHER" id="PTHR43174:SF3">
    <property type="entry name" value="UDP-N-ACETYLGLUCOSAMINE 2-EPIMERASE"/>
    <property type="match status" value="1"/>
</dbReference>
<evidence type="ECO:0000259" key="1">
    <source>
        <dbReference type="Pfam" id="PF02350"/>
    </source>
</evidence>
<name>F7ZJ66_ROSLO</name>
<feature type="domain" description="UDP-N-acetylglucosamine 2-epimerase" evidence="1">
    <location>
        <begin position="8"/>
        <end position="343"/>
    </location>
</feature>
<dbReference type="SUPFAM" id="SSF53756">
    <property type="entry name" value="UDP-Glycosyltransferase/glycogen phosphorylase"/>
    <property type="match status" value="1"/>
</dbReference>
<evidence type="ECO:0000313" key="2">
    <source>
        <dbReference type="EMBL" id="AEI96311.1"/>
    </source>
</evidence>
<reference evidence="2 3" key="1">
    <citation type="journal article" date="2011" name="BMC Genomics">
        <title>Comparative genome analysis and genome-guided physiological analysis of Roseobacter litoralis.</title>
        <authorList>
            <person name="Kalhoefer D."/>
            <person name="Thole S."/>
            <person name="Voget S."/>
            <person name="Lehmann R."/>
            <person name="Liesegang H."/>
            <person name="Wollher A."/>
            <person name="Daniel R."/>
            <person name="Simon M."/>
            <person name="Brinkhoff T."/>
        </authorList>
    </citation>
    <scope>NUCLEOTIDE SEQUENCE [LARGE SCALE GENOMIC DNA]</scope>
    <source>
        <strain evidence="3">ATCC 49566 / DSM 6996 / JCM 21268 / NBRC 15278 / OCh 149</strain>
    </source>
</reference>
<sequence length="364" mass="38337">MRGILDAQGMRLSIVAGGGHLAASQGSTLSEIRDDGFVIDESVEMYLDSGSASGPAIGAGLAAIGVAQALERLAPDWVMLLGDRFEVLGAATAAALLRIPICHLCGGDITEGAYDDGFRHAISKLSHLHCVSTAEAARNLIQMGEEPWRVVQTGSPGLDAIDKVPQMTRTEVFAALELSADAPTVLVTLHPTTLKDDFGRSELDALLSAFSARPPLQIVFSGVNADAGGSEFNAIIQAYARQRQGAVFKQSLGQTLYLNTVRQMQMVIGNSSSGLYEVPSFSVPTVNIGDRQKGRLRASSVFDCTGTQKAILAAMDAAAAFSETEVVNPYGSGNSAQQIVAALQSVSGDHSSKQLLTKRFVSLR</sequence>
<dbReference type="GO" id="GO:0006047">
    <property type="term" value="P:UDP-N-acetylglucosamine metabolic process"/>
    <property type="evidence" value="ECO:0007669"/>
    <property type="project" value="InterPro"/>
</dbReference>
<dbReference type="PANTHER" id="PTHR43174">
    <property type="entry name" value="UDP-N-ACETYLGLUCOSAMINE 2-EPIMERASE"/>
    <property type="match status" value="1"/>
</dbReference>
<evidence type="ECO:0000313" key="3">
    <source>
        <dbReference type="Proteomes" id="UP000001353"/>
    </source>
</evidence>
<dbReference type="InterPro" id="IPR020004">
    <property type="entry name" value="UDP-GlcNAc_Epase"/>
</dbReference>
<dbReference type="NCBIfam" id="TIGR03568">
    <property type="entry name" value="NeuC_NnaA"/>
    <property type="match status" value="1"/>
</dbReference>
<dbReference type="Gene3D" id="3.40.50.2000">
    <property type="entry name" value="Glycogen Phosphorylase B"/>
    <property type="match status" value="2"/>
</dbReference>
<dbReference type="eggNOG" id="COG0381">
    <property type="taxonomic scope" value="Bacteria"/>
</dbReference>
<dbReference type="InterPro" id="IPR029767">
    <property type="entry name" value="WecB-like"/>
</dbReference>
<proteinExistence type="predicted"/>
<protein>
    <submittedName>
        <fullName evidence="2">Polysialic acid biosynthesis protein P7</fullName>
    </submittedName>
</protein>
<dbReference type="Proteomes" id="UP000001353">
    <property type="component" value="Chromosome"/>
</dbReference>